<reference evidence="1 2" key="1">
    <citation type="submission" date="2019-09" db="EMBL/GenBank/DDBJ databases">
        <title>Complete genome sequence of Sporolactobacillus terrae 70-3.</title>
        <authorList>
            <person name="Tanaka N."/>
            <person name="Shiwa Y."/>
            <person name="Fujita N."/>
            <person name="Tanasupawat S."/>
        </authorList>
    </citation>
    <scope>NUCLEOTIDE SEQUENCE [LARGE SCALE GENOMIC DNA]</scope>
    <source>
        <strain evidence="1 2">70-3</strain>
    </source>
</reference>
<evidence type="ECO:0000313" key="2">
    <source>
        <dbReference type="Proteomes" id="UP000326951"/>
    </source>
</evidence>
<dbReference type="AlphaFoldDB" id="A0A5K7X6W0"/>
<accession>A0A5K7X6W0</accession>
<name>A0A5K7X6W0_9BACL</name>
<dbReference type="Proteomes" id="UP000326951">
    <property type="component" value="Chromosome"/>
</dbReference>
<proteinExistence type="predicted"/>
<organism evidence="1 2">
    <name type="scientific">Sporolactobacillus terrae</name>
    <dbReference type="NCBI Taxonomy" id="269673"/>
    <lineage>
        <taxon>Bacteria</taxon>
        <taxon>Bacillati</taxon>
        <taxon>Bacillota</taxon>
        <taxon>Bacilli</taxon>
        <taxon>Bacillales</taxon>
        <taxon>Sporolactobacillaceae</taxon>
        <taxon>Sporolactobacillus</taxon>
    </lineage>
</organism>
<evidence type="ECO:0000313" key="1">
    <source>
        <dbReference type="EMBL" id="BBO00451.1"/>
    </source>
</evidence>
<dbReference type="EMBL" id="AP021853">
    <property type="protein sequence ID" value="BBO00451.1"/>
    <property type="molecule type" value="Genomic_DNA"/>
</dbReference>
<gene>
    <name evidence="1" type="ORF">St703_31550</name>
</gene>
<sequence>MENFFWGPSLYQTNALRSYQKTAFKAMIDKCYPQWISLYTERLYTRGEDVKKMSINGVEKRIVEKNNPQRKGIKGEQTSR</sequence>
<protein>
    <submittedName>
        <fullName evidence="1">Uncharacterized protein</fullName>
    </submittedName>
</protein>